<keyword evidence="2" id="KW-1185">Reference proteome</keyword>
<accession>A0A4R6IBJ0</accession>
<gene>
    <name evidence="1" type="ORF">CLV32_4740</name>
</gene>
<feature type="non-terminal residue" evidence="1">
    <location>
        <position position="49"/>
    </location>
</feature>
<comment type="caution">
    <text evidence="1">The sequence shown here is derived from an EMBL/GenBank/DDBJ whole genome shotgun (WGS) entry which is preliminary data.</text>
</comment>
<protein>
    <submittedName>
        <fullName evidence="1">Uncharacterized protein</fullName>
    </submittedName>
</protein>
<reference evidence="1 2" key="1">
    <citation type="submission" date="2019-03" db="EMBL/GenBank/DDBJ databases">
        <title>Genomic Encyclopedia of Archaeal and Bacterial Type Strains, Phase II (KMG-II): from individual species to whole genera.</title>
        <authorList>
            <person name="Goeker M."/>
        </authorList>
    </citation>
    <scope>NUCLEOTIDE SEQUENCE [LARGE SCALE GENOMIC DNA]</scope>
    <source>
        <strain evidence="1 2">DSM 19034</strain>
    </source>
</reference>
<dbReference type="EMBL" id="SNWM01000012">
    <property type="protein sequence ID" value="TDO18941.1"/>
    <property type="molecule type" value="Genomic_DNA"/>
</dbReference>
<evidence type="ECO:0000313" key="2">
    <source>
        <dbReference type="Proteomes" id="UP000295499"/>
    </source>
</evidence>
<dbReference type="AlphaFoldDB" id="A0A4R6IBJ0"/>
<organism evidence="1 2">
    <name type="scientific">Pedobacter duraquae</name>
    <dbReference type="NCBI Taxonomy" id="425511"/>
    <lineage>
        <taxon>Bacteria</taxon>
        <taxon>Pseudomonadati</taxon>
        <taxon>Bacteroidota</taxon>
        <taxon>Sphingobacteriia</taxon>
        <taxon>Sphingobacteriales</taxon>
        <taxon>Sphingobacteriaceae</taxon>
        <taxon>Pedobacter</taxon>
    </lineage>
</organism>
<sequence>MTMENINGANDRLKELTLQVREKALALASGYENNGMNANEALQKGIAEA</sequence>
<dbReference type="Proteomes" id="UP000295499">
    <property type="component" value="Unassembled WGS sequence"/>
</dbReference>
<evidence type="ECO:0000313" key="1">
    <source>
        <dbReference type="EMBL" id="TDO18941.1"/>
    </source>
</evidence>
<name>A0A4R6IBJ0_9SPHI</name>
<proteinExistence type="predicted"/>